<evidence type="ECO:0000256" key="2">
    <source>
        <dbReference type="ARBA" id="ARBA00013868"/>
    </source>
</evidence>
<dbReference type="AlphaFoldDB" id="A0A376TRM7"/>
<dbReference type="PANTHER" id="PTHR21342">
    <property type="entry name" value="PHOSPHOPANTETHEINE ADENYLYLTRANSFERASE"/>
    <property type="match status" value="1"/>
</dbReference>
<evidence type="ECO:0000256" key="8">
    <source>
        <dbReference type="ARBA" id="ARBA00022842"/>
    </source>
</evidence>
<dbReference type="EC" id="2.7.7.3" evidence="1"/>
<evidence type="ECO:0000256" key="7">
    <source>
        <dbReference type="ARBA" id="ARBA00022840"/>
    </source>
</evidence>
<dbReference type="GO" id="GO:0005524">
    <property type="term" value="F:ATP binding"/>
    <property type="evidence" value="ECO:0007669"/>
    <property type="project" value="UniProtKB-KW"/>
</dbReference>
<dbReference type="SUPFAM" id="SSF52374">
    <property type="entry name" value="Nucleotidylyl transferase"/>
    <property type="match status" value="1"/>
</dbReference>
<dbReference type="GO" id="GO:0004595">
    <property type="term" value="F:pantetheine-phosphate adenylyltransferase activity"/>
    <property type="evidence" value="ECO:0007669"/>
    <property type="project" value="UniProtKB-EC"/>
</dbReference>
<evidence type="ECO:0000313" key="13">
    <source>
        <dbReference type="Proteomes" id="UP000254405"/>
    </source>
</evidence>
<keyword evidence="4 12" id="KW-0808">Transferase</keyword>
<dbReference type="PRINTS" id="PR01020">
    <property type="entry name" value="LPSBIOSNTHSS"/>
</dbReference>
<evidence type="ECO:0000313" key="12">
    <source>
        <dbReference type="EMBL" id="STI79149.1"/>
    </source>
</evidence>
<dbReference type="NCBIfam" id="TIGR00125">
    <property type="entry name" value="cyt_tran_rel"/>
    <property type="match status" value="1"/>
</dbReference>
<accession>A0A376TRM7</accession>
<dbReference type="PANTHER" id="PTHR21342:SF1">
    <property type="entry name" value="PHOSPHOPANTETHEINE ADENYLYLTRANSFERASE"/>
    <property type="match status" value="1"/>
</dbReference>
<sequence>MQKRAIYPGTFDPITNGHIDIVTRATQMFDHVILAIAASPSKKTDVYPGRACGAGTAGNRASGERGSGRV</sequence>
<feature type="domain" description="Cytidyltransferase-like" evidence="11">
    <location>
        <begin position="6"/>
        <end position="44"/>
    </location>
</feature>
<keyword evidence="3" id="KW-0963">Cytoplasm</keyword>
<protein>
    <recommendedName>
        <fullName evidence="2">Phosphopantetheine adenylyltransferase</fullName>
        <ecNumber evidence="1">2.7.7.3</ecNumber>
    </recommendedName>
</protein>
<organism evidence="12 13">
    <name type="scientific">Escherichia coli</name>
    <dbReference type="NCBI Taxonomy" id="562"/>
    <lineage>
        <taxon>Bacteria</taxon>
        <taxon>Pseudomonadati</taxon>
        <taxon>Pseudomonadota</taxon>
        <taxon>Gammaproteobacteria</taxon>
        <taxon>Enterobacterales</taxon>
        <taxon>Enterobacteriaceae</taxon>
        <taxon>Escherichia</taxon>
    </lineage>
</organism>
<keyword evidence="8" id="KW-0460">Magnesium</keyword>
<dbReference type="Gene3D" id="3.40.50.620">
    <property type="entry name" value="HUPs"/>
    <property type="match status" value="1"/>
</dbReference>
<keyword evidence="7" id="KW-0067">ATP-binding</keyword>
<dbReference type="Proteomes" id="UP000254405">
    <property type="component" value="Unassembled WGS sequence"/>
</dbReference>
<keyword evidence="9" id="KW-0173">Coenzyme A biosynthesis</keyword>
<dbReference type="GO" id="GO:0015937">
    <property type="term" value="P:coenzyme A biosynthetic process"/>
    <property type="evidence" value="ECO:0007669"/>
    <property type="project" value="UniProtKB-KW"/>
</dbReference>
<evidence type="ECO:0000259" key="11">
    <source>
        <dbReference type="Pfam" id="PF01467"/>
    </source>
</evidence>
<evidence type="ECO:0000256" key="1">
    <source>
        <dbReference type="ARBA" id="ARBA00012392"/>
    </source>
</evidence>
<keyword evidence="5 12" id="KW-0548">Nucleotidyltransferase</keyword>
<evidence type="ECO:0000256" key="10">
    <source>
        <dbReference type="ARBA" id="ARBA00029346"/>
    </source>
</evidence>
<gene>
    <name evidence="12" type="primary">coaD</name>
    <name evidence="12" type="ORF">NCTC8985_04529</name>
</gene>
<evidence type="ECO:0000256" key="9">
    <source>
        <dbReference type="ARBA" id="ARBA00022993"/>
    </source>
</evidence>
<dbReference type="InterPro" id="IPR001980">
    <property type="entry name" value="PPAT"/>
</dbReference>
<keyword evidence="6" id="KW-0547">Nucleotide-binding</keyword>
<dbReference type="Pfam" id="PF01467">
    <property type="entry name" value="CTP_transf_like"/>
    <property type="match status" value="1"/>
</dbReference>
<dbReference type="EMBL" id="UGCO01000001">
    <property type="protein sequence ID" value="STI79149.1"/>
    <property type="molecule type" value="Genomic_DNA"/>
</dbReference>
<evidence type="ECO:0000256" key="4">
    <source>
        <dbReference type="ARBA" id="ARBA00022679"/>
    </source>
</evidence>
<evidence type="ECO:0000256" key="5">
    <source>
        <dbReference type="ARBA" id="ARBA00022695"/>
    </source>
</evidence>
<name>A0A376TRM7_ECOLX</name>
<evidence type="ECO:0000256" key="6">
    <source>
        <dbReference type="ARBA" id="ARBA00022741"/>
    </source>
</evidence>
<comment type="catalytic activity">
    <reaction evidence="10">
        <text>(R)-4'-phosphopantetheine + ATP + H(+) = 3'-dephospho-CoA + diphosphate</text>
        <dbReference type="Rhea" id="RHEA:19801"/>
        <dbReference type="ChEBI" id="CHEBI:15378"/>
        <dbReference type="ChEBI" id="CHEBI:30616"/>
        <dbReference type="ChEBI" id="CHEBI:33019"/>
        <dbReference type="ChEBI" id="CHEBI:57328"/>
        <dbReference type="ChEBI" id="CHEBI:61723"/>
        <dbReference type="EC" id="2.7.7.3"/>
    </reaction>
</comment>
<proteinExistence type="predicted"/>
<evidence type="ECO:0000256" key="3">
    <source>
        <dbReference type="ARBA" id="ARBA00022490"/>
    </source>
</evidence>
<dbReference type="InterPro" id="IPR004821">
    <property type="entry name" value="Cyt_trans-like"/>
</dbReference>
<reference evidence="12 13" key="1">
    <citation type="submission" date="2018-06" db="EMBL/GenBank/DDBJ databases">
        <authorList>
            <consortium name="Pathogen Informatics"/>
            <person name="Doyle S."/>
        </authorList>
    </citation>
    <scope>NUCLEOTIDE SEQUENCE [LARGE SCALE GENOMIC DNA]</scope>
    <source>
        <strain evidence="12 13">NCTC8985</strain>
    </source>
</reference>
<dbReference type="InterPro" id="IPR014729">
    <property type="entry name" value="Rossmann-like_a/b/a_fold"/>
</dbReference>